<proteinExistence type="predicted"/>
<feature type="chain" id="PRO_5012238371" description="Lipoprotein" evidence="1">
    <location>
        <begin position="23"/>
        <end position="96"/>
    </location>
</feature>
<dbReference type="OrthoDB" id="7064820at2"/>
<keyword evidence="3" id="KW-1185">Reference proteome</keyword>
<accession>A0A1Y6E8R5</accession>
<dbReference type="RefSeq" id="WP_086433390.1">
    <property type="nucleotide sequence ID" value="NZ_FXWH01000001.1"/>
</dbReference>
<gene>
    <name evidence="2" type="ORF">SAMN06297229_0190</name>
</gene>
<organism evidence="2 3">
    <name type="scientific">Pseudidiomarina planktonica</name>
    <dbReference type="NCBI Taxonomy" id="1323738"/>
    <lineage>
        <taxon>Bacteria</taxon>
        <taxon>Pseudomonadati</taxon>
        <taxon>Pseudomonadota</taxon>
        <taxon>Gammaproteobacteria</taxon>
        <taxon>Alteromonadales</taxon>
        <taxon>Idiomarinaceae</taxon>
        <taxon>Pseudidiomarina</taxon>
    </lineage>
</organism>
<feature type="signal peptide" evidence="1">
    <location>
        <begin position="1"/>
        <end position="22"/>
    </location>
</feature>
<keyword evidence="1" id="KW-0732">Signal</keyword>
<evidence type="ECO:0008006" key="4">
    <source>
        <dbReference type="Google" id="ProtNLM"/>
    </source>
</evidence>
<dbReference type="AlphaFoldDB" id="A0A1Y6E8R5"/>
<evidence type="ECO:0000313" key="2">
    <source>
        <dbReference type="EMBL" id="SMQ58929.1"/>
    </source>
</evidence>
<protein>
    <recommendedName>
        <fullName evidence="4">Lipoprotein</fullName>
    </recommendedName>
</protein>
<dbReference type="EMBL" id="FXWH01000001">
    <property type="protein sequence ID" value="SMQ58929.1"/>
    <property type="molecule type" value="Genomic_DNA"/>
</dbReference>
<dbReference type="Proteomes" id="UP000194450">
    <property type="component" value="Unassembled WGS sequence"/>
</dbReference>
<evidence type="ECO:0000256" key="1">
    <source>
        <dbReference type="SAM" id="SignalP"/>
    </source>
</evidence>
<name>A0A1Y6E8R5_9GAMM</name>
<sequence length="96" mass="10360">MYKKLLVSTCLLGLVGCGPQMASVDQENLCEVSDWQKDITAASCEVGQKIVFLPKSFGNDQLPVIFAAVNCDHRFSITMTKGGVSCIYSPLKANDA</sequence>
<evidence type="ECO:0000313" key="3">
    <source>
        <dbReference type="Proteomes" id="UP000194450"/>
    </source>
</evidence>
<dbReference type="PROSITE" id="PS51257">
    <property type="entry name" value="PROKAR_LIPOPROTEIN"/>
    <property type="match status" value="1"/>
</dbReference>
<reference evidence="3" key="1">
    <citation type="submission" date="2017-04" db="EMBL/GenBank/DDBJ databases">
        <authorList>
            <person name="Varghese N."/>
            <person name="Submissions S."/>
        </authorList>
    </citation>
    <scope>NUCLEOTIDE SEQUENCE [LARGE SCALE GENOMIC DNA]</scope>
</reference>